<name>A0A418VES6_9DEIO</name>
<sequence length="564" mass="62097">MPETEQLQRRWLPTNRYNLMAIQAGRLIRPQPGYGKYYADVLDLRPGYVPLLPEPPGLDVLDYCGRETPQAWPVLLELHLPQAMAAQPALAGMVPSSSITAVHCRSREELEEIRQHQYENTADNRLPFMASPELFTSEGMTLDDVRAMLHPLPEPPEQLGQAMNILDRLTGGLLAVASHGEREQRFAQFLLTPAERRRDIALSADELGLLASTLLGNTGGNRESALLHTAIHVILSSGEADLVPAALIDRLMNEYERLHGDDQKGSGVLKRLQKIVADPTGTPPKPASGWPVAAGLLLLLLYRNMKRLTGPAPIEALNPSHGDLNVARFLAGLARGRQRLESHYRNPALDELAAAAEAAALAGQPGWMADWLEDLTPEERQPEENPAGLEAPEAAHSPEPQAETYPEVIAELPAPYEVETAEQTLAVTSAAELAVPQLEQSVQTSSLSSWLDQEALEKYQIPAAVWLCESRGWVDLIRTEVRFKGTVQIESPQKGIVVACGQGVPEISTQVDVRQLRRRLTEVPLTAEETSSLEHMLAGEKRLQNPDAPGQLEQERENEPQLRH</sequence>
<gene>
    <name evidence="2" type="ORF">D3875_03460</name>
</gene>
<reference evidence="2 3" key="1">
    <citation type="submission" date="2018-09" db="EMBL/GenBank/DDBJ databases">
        <authorList>
            <person name="Zhu H."/>
        </authorList>
    </citation>
    <scope>NUCLEOTIDE SEQUENCE [LARGE SCALE GENOMIC DNA]</scope>
    <source>
        <strain evidence="2 3">K2S05-167</strain>
    </source>
</reference>
<feature type="region of interest" description="Disordered" evidence="1">
    <location>
        <begin position="527"/>
        <end position="564"/>
    </location>
</feature>
<protein>
    <submittedName>
        <fullName evidence="2">Uncharacterized protein</fullName>
    </submittedName>
</protein>
<keyword evidence="3" id="KW-1185">Reference proteome</keyword>
<evidence type="ECO:0000313" key="3">
    <source>
        <dbReference type="Proteomes" id="UP000286287"/>
    </source>
</evidence>
<feature type="compositionally biased region" description="Basic and acidic residues" evidence="1">
    <location>
        <begin position="553"/>
        <end position="564"/>
    </location>
</feature>
<proteinExistence type="predicted"/>
<comment type="caution">
    <text evidence="2">The sequence shown here is derived from an EMBL/GenBank/DDBJ whole genome shotgun (WGS) entry which is preliminary data.</text>
</comment>
<organism evidence="2 3">
    <name type="scientific">Deinococcus cavernae</name>
    <dbReference type="NCBI Taxonomy" id="2320857"/>
    <lineage>
        <taxon>Bacteria</taxon>
        <taxon>Thermotogati</taxon>
        <taxon>Deinococcota</taxon>
        <taxon>Deinococci</taxon>
        <taxon>Deinococcales</taxon>
        <taxon>Deinococcaceae</taxon>
        <taxon>Deinococcus</taxon>
    </lineage>
</organism>
<evidence type="ECO:0000256" key="1">
    <source>
        <dbReference type="SAM" id="MobiDB-lite"/>
    </source>
</evidence>
<dbReference type="AlphaFoldDB" id="A0A418VES6"/>
<accession>A0A418VES6</accession>
<evidence type="ECO:0000313" key="2">
    <source>
        <dbReference type="EMBL" id="RJF74611.1"/>
    </source>
</evidence>
<feature type="region of interest" description="Disordered" evidence="1">
    <location>
        <begin position="379"/>
        <end position="401"/>
    </location>
</feature>
<dbReference type="EMBL" id="QYUJ01000009">
    <property type="protein sequence ID" value="RJF74611.1"/>
    <property type="molecule type" value="Genomic_DNA"/>
</dbReference>
<dbReference type="Proteomes" id="UP000286287">
    <property type="component" value="Unassembled WGS sequence"/>
</dbReference>